<keyword evidence="2" id="KW-0413">Isomerase</keyword>
<dbReference type="InterPro" id="IPR001753">
    <property type="entry name" value="Enoyl-CoA_hydra/iso"/>
</dbReference>
<evidence type="ECO:0000313" key="2">
    <source>
        <dbReference type="EMBL" id="XAY07974.1"/>
    </source>
</evidence>
<dbReference type="PANTHER" id="PTHR11941">
    <property type="entry name" value="ENOYL-COA HYDRATASE-RELATED"/>
    <property type="match status" value="1"/>
</dbReference>
<dbReference type="RefSeq" id="WP_354699160.1">
    <property type="nucleotide sequence ID" value="NZ_CP114014.1"/>
</dbReference>
<name>A0AAU7B215_9ACTN</name>
<dbReference type="GO" id="GO:0008692">
    <property type="term" value="F:3-hydroxybutyryl-CoA epimerase activity"/>
    <property type="evidence" value="ECO:0007669"/>
    <property type="project" value="UniProtKB-EC"/>
</dbReference>
<dbReference type="EMBL" id="CP114014">
    <property type="protein sequence ID" value="XAY07974.1"/>
    <property type="molecule type" value="Genomic_DNA"/>
</dbReference>
<dbReference type="Gene3D" id="3.90.226.10">
    <property type="entry name" value="2-enoyl-CoA Hydratase, Chain A, domain 1"/>
    <property type="match status" value="1"/>
</dbReference>
<dbReference type="EC" id="5.1.2.3" evidence="2"/>
<dbReference type="SUPFAM" id="SSF52096">
    <property type="entry name" value="ClpP/crotonase"/>
    <property type="match status" value="1"/>
</dbReference>
<dbReference type="PANTHER" id="PTHR11941:SF75">
    <property type="entry name" value="ENOYL-COA HYDRATASE_ISOMERASE FAMILY PROTEIN"/>
    <property type="match status" value="1"/>
</dbReference>
<dbReference type="AlphaFoldDB" id="A0AAU7B215"/>
<keyword evidence="1" id="KW-0443">Lipid metabolism</keyword>
<accession>A0AAU7B215</accession>
<dbReference type="GO" id="GO:0004165">
    <property type="term" value="F:delta(3)-delta(2)-enoyl-CoA isomerase activity"/>
    <property type="evidence" value="ECO:0007669"/>
    <property type="project" value="TreeGrafter"/>
</dbReference>
<dbReference type="GO" id="GO:0006635">
    <property type="term" value="P:fatty acid beta-oxidation"/>
    <property type="evidence" value="ECO:0007669"/>
    <property type="project" value="TreeGrafter"/>
</dbReference>
<sequence>MPTLTRQDDVFRLHLGDDENRFNPTWVGGVNAALDEVQAADGPRALVTTAGGKIWSNGLDLEWMGANVDELPAFIGEVQALLARFLLLDVPTVAAIQGHCFAAGAMLAVAHDARVMREDRGFFCVPEVDINIPFTPGMAALLQARWSKHTAHEAMLTGRRYDAAAAVSAQIVDAAVPLESVVTEAVARAAAQAGKLPATFAAIKQTMYADVAAVLLDPAGGLQVP</sequence>
<proteinExistence type="predicted"/>
<dbReference type="CDD" id="cd06558">
    <property type="entry name" value="crotonase-like"/>
    <property type="match status" value="1"/>
</dbReference>
<dbReference type="InterPro" id="IPR029045">
    <property type="entry name" value="ClpP/crotonase-like_dom_sf"/>
</dbReference>
<evidence type="ECO:0000256" key="1">
    <source>
        <dbReference type="ARBA" id="ARBA00023098"/>
    </source>
</evidence>
<protein>
    <submittedName>
        <fullName evidence="2">Fatty acid oxidation complex subunit alpha</fullName>
        <ecNumber evidence="2">5.1.2.3</ecNumber>
    </submittedName>
</protein>
<dbReference type="Pfam" id="PF00378">
    <property type="entry name" value="ECH_1"/>
    <property type="match status" value="1"/>
</dbReference>
<reference evidence="2" key="1">
    <citation type="submission" date="2022-12" db="EMBL/GenBank/DDBJ databases">
        <title>Paraconexibacter alkalitolerans sp. nov. and Baekduia alba sp. nov., isolated from soil and emended description of the genera Paraconexibacter (Chun et al., 2020) and Baekduia (An et al., 2020).</title>
        <authorList>
            <person name="Vieira S."/>
            <person name="Huber K.J."/>
            <person name="Geppert A."/>
            <person name="Wolf J."/>
            <person name="Neumann-Schaal M."/>
            <person name="Muesken M."/>
            <person name="Overmann J."/>
        </authorList>
    </citation>
    <scope>NUCLEOTIDE SEQUENCE</scope>
    <source>
        <strain evidence="2">AEG42_29</strain>
    </source>
</reference>
<dbReference type="KEGG" id="parq:DSM112329_04868"/>
<organism evidence="2">
    <name type="scientific">Paraconexibacter sp. AEG42_29</name>
    <dbReference type="NCBI Taxonomy" id="2997339"/>
    <lineage>
        <taxon>Bacteria</taxon>
        <taxon>Bacillati</taxon>
        <taxon>Actinomycetota</taxon>
        <taxon>Thermoleophilia</taxon>
        <taxon>Solirubrobacterales</taxon>
        <taxon>Paraconexibacteraceae</taxon>
        <taxon>Paraconexibacter</taxon>
    </lineage>
</organism>
<gene>
    <name evidence="2" type="primary">fadJ_2</name>
    <name evidence="2" type="ORF">DSM112329_04868</name>
</gene>
<dbReference type="FunFam" id="3.90.226.10:FF:000049">
    <property type="entry name" value="Enoyl-CoA delta isomerase 3"/>
    <property type="match status" value="1"/>
</dbReference>